<dbReference type="SUPFAM" id="SSF56219">
    <property type="entry name" value="DNase I-like"/>
    <property type="match status" value="1"/>
</dbReference>
<dbReference type="GO" id="GO:0005783">
    <property type="term" value="C:endoplasmic reticulum"/>
    <property type="evidence" value="ECO:0007669"/>
    <property type="project" value="TreeGrafter"/>
</dbReference>
<reference evidence="2 3" key="1">
    <citation type="journal article" date="2013" name="BMC Genomics">
        <title>The miniature genome of a carnivorous plant Genlisea aurea contains a low number of genes and short non-coding sequences.</title>
        <authorList>
            <person name="Leushkin E.V."/>
            <person name="Sutormin R.A."/>
            <person name="Nabieva E.R."/>
            <person name="Penin A.A."/>
            <person name="Kondrashov A.S."/>
            <person name="Logacheva M.D."/>
        </authorList>
    </citation>
    <scope>NUCLEOTIDE SEQUENCE [LARGE SCALE GENOMIC DNA]</scope>
</reference>
<dbReference type="InterPro" id="IPR005135">
    <property type="entry name" value="Endo/exonuclease/phosphatase"/>
</dbReference>
<dbReference type="PANTHER" id="PTHR14859">
    <property type="entry name" value="CALCOFLUOR WHITE HYPERSENSITIVE PROTEIN PRECURSOR"/>
    <property type="match status" value="1"/>
</dbReference>
<evidence type="ECO:0000313" key="3">
    <source>
        <dbReference type="Proteomes" id="UP000015453"/>
    </source>
</evidence>
<protein>
    <recommendedName>
        <fullName evidence="1">Endonuclease/exonuclease/phosphatase domain-containing protein</fullName>
    </recommendedName>
</protein>
<keyword evidence="3" id="KW-1185">Reference proteome</keyword>
<dbReference type="Proteomes" id="UP000015453">
    <property type="component" value="Unassembled WGS sequence"/>
</dbReference>
<organism evidence="2 3">
    <name type="scientific">Genlisea aurea</name>
    <dbReference type="NCBI Taxonomy" id="192259"/>
    <lineage>
        <taxon>Eukaryota</taxon>
        <taxon>Viridiplantae</taxon>
        <taxon>Streptophyta</taxon>
        <taxon>Embryophyta</taxon>
        <taxon>Tracheophyta</taxon>
        <taxon>Spermatophyta</taxon>
        <taxon>Magnoliopsida</taxon>
        <taxon>eudicotyledons</taxon>
        <taxon>Gunneridae</taxon>
        <taxon>Pentapetalae</taxon>
        <taxon>asterids</taxon>
        <taxon>lamiids</taxon>
        <taxon>Lamiales</taxon>
        <taxon>Lentibulariaceae</taxon>
        <taxon>Genlisea</taxon>
    </lineage>
</organism>
<evidence type="ECO:0000259" key="1">
    <source>
        <dbReference type="Pfam" id="PF03372"/>
    </source>
</evidence>
<feature type="non-terminal residue" evidence="2">
    <location>
        <position position="1"/>
    </location>
</feature>
<dbReference type="EMBL" id="AUSU01001089">
    <property type="protein sequence ID" value="EPS71855.1"/>
    <property type="molecule type" value="Genomic_DNA"/>
</dbReference>
<dbReference type="AlphaFoldDB" id="S8CY06"/>
<feature type="non-terminal residue" evidence="2">
    <location>
        <position position="265"/>
    </location>
</feature>
<accession>S8CY06</accession>
<evidence type="ECO:0000313" key="2">
    <source>
        <dbReference type="EMBL" id="EPS71855.1"/>
    </source>
</evidence>
<dbReference type="Pfam" id="PF03372">
    <property type="entry name" value="Exo_endo_phos"/>
    <property type="match status" value="1"/>
</dbReference>
<dbReference type="InterPro" id="IPR036691">
    <property type="entry name" value="Endo/exonu/phosph_ase_sf"/>
</dbReference>
<dbReference type="Gene3D" id="3.60.10.10">
    <property type="entry name" value="Endonuclease/exonuclease/phosphatase"/>
    <property type="match status" value="1"/>
</dbReference>
<dbReference type="PANTHER" id="PTHR14859:SF0">
    <property type="entry name" value="ENDONUCLEASE_EXONUCLEASE_PHOSPHATASE FAMILY PROTEIN, EXPRESSED"/>
    <property type="match status" value="1"/>
</dbReference>
<feature type="domain" description="Endonuclease/exonuclease/phosphatase" evidence="1">
    <location>
        <begin position="116"/>
        <end position="249"/>
    </location>
</feature>
<dbReference type="GO" id="GO:0003824">
    <property type="term" value="F:catalytic activity"/>
    <property type="evidence" value="ECO:0007669"/>
    <property type="project" value="InterPro"/>
</dbReference>
<dbReference type="InterPro" id="IPR051916">
    <property type="entry name" value="GPI-anchor_lipid_remodeler"/>
</dbReference>
<name>S8CY06_9LAMI</name>
<proteinExistence type="predicted"/>
<dbReference type="GO" id="GO:0006506">
    <property type="term" value="P:GPI anchor biosynthetic process"/>
    <property type="evidence" value="ECO:0007669"/>
    <property type="project" value="TreeGrafter"/>
</dbReference>
<sequence>KPIRVVTFNAALFSMAPAVPEDDGGISSNTLESEFQNLDSPRSILKNSPLHHLNVHTHKFSKSGLRVSINLPDNEISLRRSGNLSFDGSFSESARRSLKGKGPVRSISVDYGGHEHSTRTILEVLRDLDADLLALQDVRAEEEKNMKPLSDLADALGMKFVFAESWAPDYGNAILSKWPIRRWKAVKICDDSDFRNVLKATIDVPEAGEINLFCTVLDHLDENWRMKQVDAIIGASAGVPHILAGTLNSLDQTDYSHQRWTDIVK</sequence>
<dbReference type="OrthoDB" id="200415at2759"/>
<comment type="caution">
    <text evidence="2">The sequence shown here is derived from an EMBL/GenBank/DDBJ whole genome shotgun (WGS) entry which is preliminary data.</text>
</comment>
<gene>
    <name evidence="2" type="ORF">M569_02903</name>
</gene>
<dbReference type="GO" id="GO:0016020">
    <property type="term" value="C:membrane"/>
    <property type="evidence" value="ECO:0007669"/>
    <property type="project" value="GOC"/>
</dbReference>